<dbReference type="InterPro" id="IPR027417">
    <property type="entry name" value="P-loop_NTPase"/>
</dbReference>
<dbReference type="Gene3D" id="3.40.50.300">
    <property type="entry name" value="P-loop containing nucleotide triphosphate hydrolases"/>
    <property type="match status" value="1"/>
</dbReference>
<dbReference type="EMBL" id="KN818264">
    <property type="protein sequence ID" value="KIL62937.1"/>
    <property type="molecule type" value="Genomic_DNA"/>
</dbReference>
<dbReference type="SUPFAM" id="SSF52540">
    <property type="entry name" value="P-loop containing nucleoside triphosphate hydrolases"/>
    <property type="match status" value="1"/>
</dbReference>
<gene>
    <name evidence="4" type="ORF">M378DRAFT_164991</name>
</gene>
<feature type="compositionally biased region" description="Polar residues" evidence="2">
    <location>
        <begin position="35"/>
        <end position="48"/>
    </location>
</feature>
<sequence length="1003" mass="112831">MFCFFQRLRSCNCCNPSTDILTAENQKLSATGQERLDSNTNTHGSHSFRNGAKHSTLASKAVVPQESSADPVESQPPPSKSRAGVEQSIGATLQKAHHFGTSENAHTVSVDQQNLSGRGHTEHIGPVTMFQHAQHLNFSGNARIMNIGHQHVNSHGNYGLDNLKEFVAFSALHDSSAQDPERCCHPDTRKKMRTWMDDPNAPEHILWVHGPAGVGKSAIAQTISNLYGQEKVGATFFFFRSDPIRNDGNRLFPTLAWQLALSIPIVKDLIASSLEEYPDLPRKAIEVQFNKLIAQPFLTISGGESTAPTSTRVIIIDGLDECSDEKLQERILKVVGNAVADTHFNLRFVISSRPEANIQDFFDQFQPPTLRIDLANVDDALRDIETYLTSEFTRIAGEQKLDKKTWPAQGTINTLVFKSSGQFVYASTVMKYVGDKYESAVAQLDVILGLKPSTGKSPFSELDALYAEILQRQPDQKFLKEFLPVLVARSMLSGVKDGNLHRDDAMLFGLEETQLHRKLRGMCSLLKFEPFIDVHHKSFLDFLDDSSRSGEYHVSKHFANRRYMQRITDVLVKAASKAMEQPDFHGSDHFQPRFAKIFQKFPLKIELLLNDFEEILQPLLVIQEELLQLPNMSLPWKPRACEECWTFYIINDLLLHLSCFRGATQLQETKHIGIRPLTPLEENQDIPQHDLNTCLSLLLAELRSVESHLSLNADTIGLVRALIRFDPTETAMKVRSITDAQNLVELIFCLNKNECFKSWFGAAAHNATRLALAIYGRVPLLPQSLFLNSADLDRDGKTYQGKAVPIWDVTISVWRDCFSAFMWGNLSHASIVPCLGICFQSGIMTVSPSPENEILQTWQRSTNFSVSKTQEILFAVAKAIQYIHSLGIAFAYEFDTGNVYLDSDNHVKFQWPYFRPTSLCRGQFDYDDCGSFTLEDDIHTFGLLFYTNYQANGESCFRLCLLTTSISRSLQEVSRSNTQDSSQRARISRQCMAINAVVLRQGP</sequence>
<organism evidence="4 5">
    <name type="scientific">Amanita muscaria (strain Koide BX008)</name>
    <dbReference type="NCBI Taxonomy" id="946122"/>
    <lineage>
        <taxon>Eukaryota</taxon>
        <taxon>Fungi</taxon>
        <taxon>Dikarya</taxon>
        <taxon>Basidiomycota</taxon>
        <taxon>Agaricomycotina</taxon>
        <taxon>Agaricomycetes</taxon>
        <taxon>Agaricomycetidae</taxon>
        <taxon>Agaricales</taxon>
        <taxon>Pluteineae</taxon>
        <taxon>Amanitaceae</taxon>
        <taxon>Amanita</taxon>
    </lineage>
</organism>
<dbReference type="Proteomes" id="UP000054549">
    <property type="component" value="Unassembled WGS sequence"/>
</dbReference>
<evidence type="ECO:0000313" key="5">
    <source>
        <dbReference type="Proteomes" id="UP000054549"/>
    </source>
</evidence>
<evidence type="ECO:0000259" key="3">
    <source>
        <dbReference type="PROSITE" id="PS50837"/>
    </source>
</evidence>
<dbReference type="Pfam" id="PF24883">
    <property type="entry name" value="NPHP3_N"/>
    <property type="match status" value="1"/>
</dbReference>
<keyword evidence="1" id="KW-0677">Repeat</keyword>
<dbReference type="HOGENOM" id="CLU_000288_6_10_1"/>
<dbReference type="PROSITE" id="PS50837">
    <property type="entry name" value="NACHT"/>
    <property type="match status" value="1"/>
</dbReference>
<accession>A0A0C2WMV9</accession>
<dbReference type="Gene3D" id="1.10.510.10">
    <property type="entry name" value="Transferase(Phosphotransferase) domain 1"/>
    <property type="match status" value="1"/>
</dbReference>
<dbReference type="InterPro" id="IPR007111">
    <property type="entry name" value="NACHT_NTPase"/>
</dbReference>
<dbReference type="InParanoid" id="A0A0C2WMV9"/>
<evidence type="ECO:0000256" key="2">
    <source>
        <dbReference type="SAM" id="MobiDB-lite"/>
    </source>
</evidence>
<evidence type="ECO:0000256" key="1">
    <source>
        <dbReference type="ARBA" id="ARBA00022737"/>
    </source>
</evidence>
<dbReference type="PANTHER" id="PTHR10039:SF17">
    <property type="entry name" value="FUNGAL STAND N-TERMINAL GOODBYE DOMAIN-CONTAINING PROTEIN-RELATED"/>
    <property type="match status" value="1"/>
</dbReference>
<feature type="region of interest" description="Disordered" evidence="2">
    <location>
        <begin position="35"/>
        <end position="88"/>
    </location>
</feature>
<dbReference type="PANTHER" id="PTHR10039">
    <property type="entry name" value="AMELOGENIN"/>
    <property type="match status" value="1"/>
</dbReference>
<name>A0A0C2WMV9_AMAMK</name>
<dbReference type="OrthoDB" id="448455at2759"/>
<keyword evidence="5" id="KW-1185">Reference proteome</keyword>
<proteinExistence type="predicted"/>
<dbReference type="InterPro" id="IPR056884">
    <property type="entry name" value="NPHP3-like_N"/>
</dbReference>
<dbReference type="AlphaFoldDB" id="A0A0C2WMV9"/>
<dbReference type="SUPFAM" id="SSF56112">
    <property type="entry name" value="Protein kinase-like (PK-like)"/>
    <property type="match status" value="1"/>
</dbReference>
<dbReference type="STRING" id="946122.A0A0C2WMV9"/>
<evidence type="ECO:0000313" key="4">
    <source>
        <dbReference type="EMBL" id="KIL62937.1"/>
    </source>
</evidence>
<feature type="domain" description="NACHT" evidence="3">
    <location>
        <begin position="204"/>
        <end position="356"/>
    </location>
</feature>
<dbReference type="InterPro" id="IPR011009">
    <property type="entry name" value="Kinase-like_dom_sf"/>
</dbReference>
<reference evidence="4 5" key="1">
    <citation type="submission" date="2014-04" db="EMBL/GenBank/DDBJ databases">
        <title>Evolutionary Origins and Diversification of the Mycorrhizal Mutualists.</title>
        <authorList>
            <consortium name="DOE Joint Genome Institute"/>
            <consortium name="Mycorrhizal Genomics Consortium"/>
            <person name="Kohler A."/>
            <person name="Kuo A."/>
            <person name="Nagy L.G."/>
            <person name="Floudas D."/>
            <person name="Copeland A."/>
            <person name="Barry K.W."/>
            <person name="Cichocki N."/>
            <person name="Veneault-Fourrey C."/>
            <person name="LaButti K."/>
            <person name="Lindquist E.A."/>
            <person name="Lipzen A."/>
            <person name="Lundell T."/>
            <person name="Morin E."/>
            <person name="Murat C."/>
            <person name="Riley R."/>
            <person name="Ohm R."/>
            <person name="Sun H."/>
            <person name="Tunlid A."/>
            <person name="Henrissat B."/>
            <person name="Grigoriev I.V."/>
            <person name="Hibbett D.S."/>
            <person name="Martin F."/>
        </authorList>
    </citation>
    <scope>NUCLEOTIDE SEQUENCE [LARGE SCALE GENOMIC DNA]</scope>
    <source>
        <strain evidence="4 5">Koide BX008</strain>
    </source>
</reference>
<protein>
    <recommendedName>
        <fullName evidence="3">NACHT domain-containing protein</fullName>
    </recommendedName>
</protein>